<gene>
    <name evidence="9" type="ORF">QWY31_06005</name>
</gene>
<dbReference type="EMBL" id="JAUHJS010000003">
    <property type="protein sequence ID" value="MDN4165047.1"/>
    <property type="molecule type" value="Genomic_DNA"/>
</dbReference>
<proteinExistence type="predicted"/>
<feature type="domain" description="ABC3 transporter permease C-terminal" evidence="7">
    <location>
        <begin position="301"/>
        <end position="416"/>
    </location>
</feature>
<dbReference type="Pfam" id="PF12704">
    <property type="entry name" value="MacB_PCD"/>
    <property type="match status" value="2"/>
</dbReference>
<feature type="transmembrane region" description="Helical" evidence="6">
    <location>
        <begin position="762"/>
        <end position="784"/>
    </location>
</feature>
<feature type="transmembrane region" description="Helical" evidence="6">
    <location>
        <begin position="350"/>
        <end position="368"/>
    </location>
</feature>
<dbReference type="InterPro" id="IPR003838">
    <property type="entry name" value="ABC3_permease_C"/>
</dbReference>
<accession>A0ABT8F3P3</accession>
<evidence type="ECO:0000313" key="9">
    <source>
        <dbReference type="EMBL" id="MDN4165047.1"/>
    </source>
</evidence>
<reference evidence="9" key="1">
    <citation type="submission" date="2023-06" db="EMBL/GenBank/DDBJ databases">
        <title>Cytophagales bacterium Strain LB-30, isolated from soil.</title>
        <authorList>
            <person name="Liu B."/>
        </authorList>
    </citation>
    <scope>NUCLEOTIDE SEQUENCE</scope>
    <source>
        <strain evidence="9">LB-30</strain>
    </source>
</reference>
<keyword evidence="2" id="KW-1003">Cell membrane</keyword>
<dbReference type="Proteomes" id="UP001168552">
    <property type="component" value="Unassembled WGS sequence"/>
</dbReference>
<feature type="domain" description="MacB-like periplasmic core" evidence="8">
    <location>
        <begin position="21"/>
        <end position="237"/>
    </location>
</feature>
<keyword evidence="4 6" id="KW-1133">Transmembrane helix</keyword>
<feature type="transmembrane region" description="Helical" evidence="6">
    <location>
        <begin position="433"/>
        <end position="457"/>
    </location>
</feature>
<evidence type="ECO:0000313" key="10">
    <source>
        <dbReference type="Proteomes" id="UP001168552"/>
    </source>
</evidence>
<sequence length="803" mass="90013">MIRNYLKIAFRNISKQRFYAFINIMGLTIGLGTCLFILLYIQDELSYDTFHSKADRTHRVWIAGSMGGQEFHAAVSCYPFAQTAMAELPEVEVATHFTPNGSTVVKVGEQAFNQDDFILADSLFFEVFDFAILHGDKSQFIKEPNTAVISRSSAIKLYGKENALGETFIVGNQNPRTMKVTGVIEDTPFNSHFDYDIIINENTWPINGADIWVSNNQYTYLVLHPEASPAEVEKKFRGFIEKYVGPQIEQFMGMPLAKAEENGLKYGYQLQPLTDIHLKSNLEAELKPGGDEQYLYIFGAVGIFILLIACVNFMNLATARSANRAKEVGIRKTLGSMRGELIGQFLSESLIYSIIAGLLALILVSTFLPSFNTLAGKSLEFISIWTPTFILAFVGFIIFVGIIAGSYPAFYLTSFQPVEVLKGKVRAGFKSSGIRSVLVVFQFVISITLIIATLLVYNQLEFIRSKKLGLDKDNILVLENGNRLNDKYQVLKDRIKQESFVENVASSSFTAFNIQTNTVFRGEGEETDHLLSAMWTDHDYINTLKLEMKDGRYFQKEFLSDTNAIILNEAAVREMGWGDDAVGKRFSSVGTGNYTPTVVGVVKDFHWASLRNEIKPLVIFLSQQNDTYVNVRIKAGKAAEAVDKIANIWKEIAPAEPFQYHFLDEEFDELFRSEQRLGNISLVFTGMAIFIACLGLLGLAAFTAEQRTKEIGIRKVLGASVLDVLVMLNKEFTRLVLISFIISVPLAWYFADKWLSTFAYRIPVGVYAFAIAGGVTMLVAWLTVTYQSMRTAKSNPVKALKYE</sequence>
<evidence type="ECO:0000259" key="7">
    <source>
        <dbReference type="Pfam" id="PF02687"/>
    </source>
</evidence>
<comment type="subcellular location">
    <subcellularLocation>
        <location evidence="1">Cell membrane</location>
        <topology evidence="1">Multi-pass membrane protein</topology>
    </subcellularLocation>
</comment>
<evidence type="ECO:0000256" key="6">
    <source>
        <dbReference type="SAM" id="Phobius"/>
    </source>
</evidence>
<feature type="domain" description="MacB-like periplasmic core" evidence="8">
    <location>
        <begin position="437"/>
        <end position="643"/>
    </location>
</feature>
<organism evidence="9 10">
    <name type="scientific">Shiella aurantiaca</name>
    <dbReference type="NCBI Taxonomy" id="3058365"/>
    <lineage>
        <taxon>Bacteria</taxon>
        <taxon>Pseudomonadati</taxon>
        <taxon>Bacteroidota</taxon>
        <taxon>Cytophagia</taxon>
        <taxon>Cytophagales</taxon>
        <taxon>Shiellaceae</taxon>
        <taxon>Shiella</taxon>
    </lineage>
</organism>
<keyword evidence="5 6" id="KW-0472">Membrane</keyword>
<evidence type="ECO:0000256" key="5">
    <source>
        <dbReference type="ARBA" id="ARBA00023136"/>
    </source>
</evidence>
<keyword evidence="3 6" id="KW-0812">Transmembrane</keyword>
<evidence type="ECO:0000256" key="2">
    <source>
        <dbReference type="ARBA" id="ARBA00022475"/>
    </source>
</evidence>
<feature type="transmembrane region" description="Helical" evidence="6">
    <location>
        <begin position="682"/>
        <end position="704"/>
    </location>
</feature>
<feature type="transmembrane region" description="Helical" evidence="6">
    <location>
        <begin position="20"/>
        <end position="41"/>
    </location>
</feature>
<feature type="domain" description="ABC3 transporter permease C-terminal" evidence="7">
    <location>
        <begin position="683"/>
        <end position="796"/>
    </location>
</feature>
<dbReference type="Pfam" id="PF02687">
    <property type="entry name" value="FtsX"/>
    <property type="match status" value="2"/>
</dbReference>
<dbReference type="InterPro" id="IPR050250">
    <property type="entry name" value="Macrolide_Exporter_MacB"/>
</dbReference>
<dbReference type="RefSeq" id="WP_320003576.1">
    <property type="nucleotide sequence ID" value="NZ_JAUHJS010000003.1"/>
</dbReference>
<feature type="transmembrane region" description="Helical" evidence="6">
    <location>
        <begin position="388"/>
        <end position="412"/>
    </location>
</feature>
<comment type="caution">
    <text evidence="9">The sequence shown here is derived from an EMBL/GenBank/DDBJ whole genome shotgun (WGS) entry which is preliminary data.</text>
</comment>
<feature type="transmembrane region" description="Helical" evidence="6">
    <location>
        <begin position="294"/>
        <end position="316"/>
    </location>
</feature>
<dbReference type="InterPro" id="IPR025857">
    <property type="entry name" value="MacB_PCD"/>
</dbReference>
<evidence type="ECO:0000256" key="3">
    <source>
        <dbReference type="ARBA" id="ARBA00022692"/>
    </source>
</evidence>
<keyword evidence="10" id="KW-1185">Reference proteome</keyword>
<feature type="transmembrane region" description="Helical" evidence="6">
    <location>
        <begin position="732"/>
        <end position="750"/>
    </location>
</feature>
<dbReference type="PANTHER" id="PTHR30572">
    <property type="entry name" value="MEMBRANE COMPONENT OF TRANSPORTER-RELATED"/>
    <property type="match status" value="1"/>
</dbReference>
<name>A0ABT8F3P3_9BACT</name>
<evidence type="ECO:0000259" key="8">
    <source>
        <dbReference type="Pfam" id="PF12704"/>
    </source>
</evidence>
<dbReference type="PANTHER" id="PTHR30572:SF18">
    <property type="entry name" value="ABC-TYPE MACROLIDE FAMILY EXPORT SYSTEM PERMEASE COMPONENT 2"/>
    <property type="match status" value="1"/>
</dbReference>
<evidence type="ECO:0000256" key="1">
    <source>
        <dbReference type="ARBA" id="ARBA00004651"/>
    </source>
</evidence>
<protein>
    <submittedName>
        <fullName evidence="9">ABC transporter permease</fullName>
    </submittedName>
</protein>
<evidence type="ECO:0000256" key="4">
    <source>
        <dbReference type="ARBA" id="ARBA00022989"/>
    </source>
</evidence>